<accession>A0A7G5GVA1</accession>
<dbReference type="EMBL" id="CP059732">
    <property type="protein sequence ID" value="QMW02793.1"/>
    <property type="molecule type" value="Genomic_DNA"/>
</dbReference>
<dbReference type="GO" id="GO:0003676">
    <property type="term" value="F:nucleic acid binding"/>
    <property type="evidence" value="ECO:0007669"/>
    <property type="project" value="InterPro"/>
</dbReference>
<dbReference type="SUPFAM" id="SSF53098">
    <property type="entry name" value="Ribonuclease H-like"/>
    <property type="match status" value="1"/>
</dbReference>
<sequence length="201" mass="22560">MLLIKKRLRIKTTDSDHDLEKYPNQVKELKPERPNQLWVSDLSYIRVGVGFAYLSVIMDAYSRKIVGWSFHKTLEAKRPVAALEMALKTRSQTDEPLIHHRTGDPVGSGQTASAVFNIARESMWIDCAKRGLPLVRLSQVRRPKRKCFSRTGFSDFKGGVSSRGIPTFNMAETAIEQAIVAYNSLRLHGSLGYKTAPAARA</sequence>
<dbReference type="PANTHER" id="PTHR46889">
    <property type="entry name" value="TRANSPOSASE INSF FOR INSERTION SEQUENCE IS3B-RELATED"/>
    <property type="match status" value="1"/>
</dbReference>
<dbReference type="Proteomes" id="UP000515369">
    <property type="component" value="Chromosome"/>
</dbReference>
<dbReference type="PANTHER" id="PTHR46889:SF5">
    <property type="entry name" value="INTEGRASE PROTEIN"/>
    <property type="match status" value="1"/>
</dbReference>
<dbReference type="Gene3D" id="3.30.420.10">
    <property type="entry name" value="Ribonuclease H-like superfamily/Ribonuclease H"/>
    <property type="match status" value="1"/>
</dbReference>
<feature type="domain" description="Integrase catalytic" evidence="1">
    <location>
        <begin position="30"/>
        <end position="201"/>
    </location>
</feature>
<reference evidence="2 3" key="1">
    <citation type="submission" date="2020-07" db="EMBL/GenBank/DDBJ databases">
        <title>Spirosoma foliorum sp. nov., isolated from the leaves on the Nejang mountain Korea, Republic of.</title>
        <authorList>
            <person name="Ho H."/>
            <person name="Lee Y.-J."/>
            <person name="Nurcahyanto D.-A."/>
            <person name="Kim S.-G."/>
        </authorList>
    </citation>
    <scope>NUCLEOTIDE SEQUENCE [LARGE SCALE GENOMIC DNA]</scope>
    <source>
        <strain evidence="2 3">PL0136</strain>
    </source>
</reference>
<dbReference type="KEGG" id="sfol:H3H32_33680"/>
<protein>
    <submittedName>
        <fullName evidence="2">DDE-type integrase/transposase/recombinase</fullName>
    </submittedName>
</protein>
<evidence type="ECO:0000313" key="3">
    <source>
        <dbReference type="Proteomes" id="UP000515369"/>
    </source>
</evidence>
<dbReference type="AlphaFoldDB" id="A0A7G5GVA1"/>
<keyword evidence="3" id="KW-1185">Reference proteome</keyword>
<dbReference type="PROSITE" id="PS50994">
    <property type="entry name" value="INTEGRASE"/>
    <property type="match status" value="1"/>
</dbReference>
<dbReference type="InterPro" id="IPR012337">
    <property type="entry name" value="RNaseH-like_sf"/>
</dbReference>
<name>A0A7G5GVA1_9BACT</name>
<evidence type="ECO:0000259" key="1">
    <source>
        <dbReference type="PROSITE" id="PS50994"/>
    </source>
</evidence>
<dbReference type="RefSeq" id="WP_182460087.1">
    <property type="nucleotide sequence ID" value="NZ_CP059732.1"/>
</dbReference>
<dbReference type="InterPro" id="IPR050900">
    <property type="entry name" value="Transposase_IS3/IS150/IS904"/>
</dbReference>
<dbReference type="GO" id="GO:0015074">
    <property type="term" value="P:DNA integration"/>
    <property type="evidence" value="ECO:0007669"/>
    <property type="project" value="InterPro"/>
</dbReference>
<organism evidence="2 3">
    <name type="scientific">Spirosoma foliorum</name>
    <dbReference type="NCBI Taxonomy" id="2710596"/>
    <lineage>
        <taxon>Bacteria</taxon>
        <taxon>Pseudomonadati</taxon>
        <taxon>Bacteroidota</taxon>
        <taxon>Cytophagia</taxon>
        <taxon>Cytophagales</taxon>
        <taxon>Cytophagaceae</taxon>
        <taxon>Spirosoma</taxon>
    </lineage>
</organism>
<dbReference type="InterPro" id="IPR001584">
    <property type="entry name" value="Integrase_cat-core"/>
</dbReference>
<dbReference type="Pfam" id="PF00665">
    <property type="entry name" value="rve"/>
    <property type="match status" value="1"/>
</dbReference>
<proteinExistence type="predicted"/>
<dbReference type="InterPro" id="IPR036397">
    <property type="entry name" value="RNaseH_sf"/>
</dbReference>
<gene>
    <name evidence="2" type="ORF">H3H32_33680</name>
</gene>
<evidence type="ECO:0000313" key="2">
    <source>
        <dbReference type="EMBL" id="QMW02793.1"/>
    </source>
</evidence>